<dbReference type="CDD" id="cd15488">
    <property type="entry name" value="Tm-1-like"/>
    <property type="match status" value="1"/>
</dbReference>
<dbReference type="RefSeq" id="WP_002588062.1">
    <property type="nucleotide sequence ID" value="NZ_KB851009.1"/>
</dbReference>
<dbReference type="EMBL" id="AGYR01000010">
    <property type="protein sequence ID" value="ENZ18415.1"/>
    <property type="molecule type" value="Genomic_DNA"/>
</dbReference>
<dbReference type="Gene3D" id="3.40.50.12020">
    <property type="entry name" value="Uncharacterised protein family UPF0261, NN domain"/>
    <property type="match status" value="1"/>
</dbReference>
<organism evidence="3 4">
    <name type="scientific">[Clostridium] clostridioforme 90A8</name>
    <dbReference type="NCBI Taxonomy" id="999408"/>
    <lineage>
        <taxon>Bacteria</taxon>
        <taxon>Bacillati</taxon>
        <taxon>Bacillota</taxon>
        <taxon>Clostridia</taxon>
        <taxon>Lachnospirales</taxon>
        <taxon>Lachnospiraceae</taxon>
        <taxon>Enterocloster</taxon>
    </lineage>
</organism>
<dbReference type="InterPro" id="IPR056778">
    <property type="entry name" value="UPF0261_C"/>
</dbReference>
<dbReference type="AlphaFoldDB" id="A0A0E2HE79"/>
<reference evidence="3 4" key="1">
    <citation type="submission" date="2013-01" db="EMBL/GenBank/DDBJ databases">
        <title>The Genome Sequence of Clostridium clostridioforme 90A8.</title>
        <authorList>
            <consortium name="The Broad Institute Genome Sequencing Platform"/>
            <person name="Earl A."/>
            <person name="Ward D."/>
            <person name="Feldgarden M."/>
            <person name="Gevers D."/>
            <person name="Courvalin P."/>
            <person name="Lambert T."/>
            <person name="Walker B."/>
            <person name="Young S.K."/>
            <person name="Zeng Q."/>
            <person name="Gargeya S."/>
            <person name="Fitzgerald M."/>
            <person name="Haas B."/>
            <person name="Abouelleil A."/>
            <person name="Alvarado L."/>
            <person name="Arachchi H.M."/>
            <person name="Berlin A.M."/>
            <person name="Chapman S.B."/>
            <person name="Dewar J."/>
            <person name="Goldberg J."/>
            <person name="Griggs A."/>
            <person name="Gujja S."/>
            <person name="Hansen M."/>
            <person name="Howarth C."/>
            <person name="Imamovic A."/>
            <person name="Larimer J."/>
            <person name="McCowan C."/>
            <person name="Murphy C."/>
            <person name="Neiman D."/>
            <person name="Pearson M."/>
            <person name="Priest M."/>
            <person name="Roberts A."/>
            <person name="Saif S."/>
            <person name="Shea T."/>
            <person name="Sisk P."/>
            <person name="Sykes S."/>
            <person name="Wortman J."/>
            <person name="Nusbaum C."/>
            <person name="Birren B."/>
        </authorList>
    </citation>
    <scope>NUCLEOTIDE SEQUENCE [LARGE SCALE GENOMIC DNA]</scope>
    <source>
        <strain evidence="3 4">90A8</strain>
    </source>
</reference>
<dbReference type="PANTHER" id="PTHR31862:SF1">
    <property type="entry name" value="UPF0261 DOMAIN PROTEIN (AFU_ORTHOLOGUE AFUA_1G10120)"/>
    <property type="match status" value="1"/>
</dbReference>
<evidence type="ECO:0000313" key="3">
    <source>
        <dbReference type="EMBL" id="ENZ18415.1"/>
    </source>
</evidence>
<comment type="caution">
    <text evidence="3">The sequence shown here is derived from an EMBL/GenBank/DDBJ whole genome shotgun (WGS) entry which is preliminary data.</text>
</comment>
<dbReference type="Pfam" id="PF23189">
    <property type="entry name" value="UPF0261_C"/>
    <property type="match status" value="1"/>
</dbReference>
<dbReference type="InterPro" id="IPR051353">
    <property type="entry name" value="Tobamovirus_resist_UPF0261"/>
</dbReference>
<evidence type="ECO:0000259" key="1">
    <source>
        <dbReference type="Pfam" id="PF06792"/>
    </source>
</evidence>
<gene>
    <name evidence="3" type="ORF">HMPREF1090_01297</name>
</gene>
<dbReference type="Proteomes" id="UP000013085">
    <property type="component" value="Unassembled WGS sequence"/>
</dbReference>
<evidence type="ECO:0000259" key="2">
    <source>
        <dbReference type="Pfam" id="PF23189"/>
    </source>
</evidence>
<evidence type="ECO:0000313" key="4">
    <source>
        <dbReference type="Proteomes" id="UP000013085"/>
    </source>
</evidence>
<dbReference type="PANTHER" id="PTHR31862">
    <property type="entry name" value="UPF0261 DOMAIN PROTEIN (AFU_ORTHOLOGUE AFUA_1G10120)"/>
    <property type="match status" value="1"/>
</dbReference>
<dbReference type="InterPro" id="IPR044122">
    <property type="entry name" value="UPF0261_N"/>
</dbReference>
<name>A0A0E2HE79_9FIRM</name>
<feature type="domain" description="UPF0261" evidence="2">
    <location>
        <begin position="181"/>
        <end position="397"/>
    </location>
</feature>
<feature type="domain" description="UPF0261" evidence="1">
    <location>
        <begin position="5"/>
        <end position="173"/>
    </location>
</feature>
<dbReference type="PIRSF" id="PIRSF033271">
    <property type="entry name" value="UCP033271"/>
    <property type="match status" value="1"/>
</dbReference>
<dbReference type="InterPro" id="IPR008322">
    <property type="entry name" value="UPF0261"/>
</dbReference>
<dbReference type="NCBIfam" id="NF002674">
    <property type="entry name" value="PRK02399.1-2"/>
    <property type="match status" value="1"/>
</dbReference>
<dbReference type="Gene3D" id="3.40.50.12030">
    <property type="entry name" value="Uncharacterised protein family UPF0261, NC domain"/>
    <property type="match status" value="1"/>
</dbReference>
<accession>A0A0E2HE79</accession>
<dbReference type="PATRIC" id="fig|999408.3.peg.1390"/>
<sequence>MQSYVWLIATMDTKAQEARYLRTELMSRGLKVKLIDTGILKESPDDVDITQKDVLGENADKIRLTKTRTEASKYMALGLCRVIKGLYGKGELAAVVSIGGSGGTTLASEAMRQLPIGVPKVIVSTMASGNTLPYVQGEDILLINPVVDIQNLNFLTRRALRNAAAIVQGMLSVPEMQDEDKPTIAITGFGVTTPCVDACVSQLEKAGYEVLVFHARGTSGGRIMEKMISEGVFAGVLDLTTSEIADEVGGGIYAVGEQRLRTAASMGIPYVVTPGALEMINLGSEDTLTEEQKQRVLYHHSPSSVKMRADKRDMRRAADLFAGRLADNSGNVAVLIAEKGFSSVNAAGQVFYDPEADQAFIEELKDKSDKTILIKTLDYHHNDQEFADECVKTLLDIISKKKER</sequence>
<dbReference type="HOGENOM" id="CLU_036813_1_0_9"/>
<dbReference type="GeneID" id="57961315"/>
<dbReference type="Pfam" id="PF06792">
    <property type="entry name" value="UPF0261"/>
    <property type="match status" value="1"/>
</dbReference>
<proteinExistence type="predicted"/>
<protein>
    <submittedName>
        <fullName evidence="3">Uncharacterized protein</fullName>
    </submittedName>
</protein>